<keyword evidence="7" id="KW-1185">Reference proteome</keyword>
<evidence type="ECO:0000256" key="1">
    <source>
        <dbReference type="ARBA" id="ARBA00022845"/>
    </source>
</evidence>
<dbReference type="GO" id="GO:0022627">
    <property type="term" value="C:cytosolic small ribosomal subunit"/>
    <property type="evidence" value="ECO:0007669"/>
    <property type="project" value="TreeGrafter"/>
</dbReference>
<dbReference type="CDD" id="cd00552">
    <property type="entry name" value="RaiA"/>
    <property type="match status" value="1"/>
</dbReference>
<dbReference type="PANTHER" id="PTHR33231:SF1">
    <property type="entry name" value="30S RIBOSOMAL PROTEIN"/>
    <property type="match status" value="1"/>
</dbReference>
<dbReference type="AlphaFoldDB" id="A0A841K2M5"/>
<dbReference type="Gene3D" id="3.30.505.50">
    <property type="entry name" value="Sigma 54 modulation/S30EA ribosomal protein, C-terminal domain"/>
    <property type="match status" value="1"/>
</dbReference>
<dbReference type="InterPro" id="IPR036567">
    <property type="entry name" value="RHF-like"/>
</dbReference>
<dbReference type="GO" id="GO:0043024">
    <property type="term" value="F:ribosomal small subunit binding"/>
    <property type="evidence" value="ECO:0007669"/>
    <property type="project" value="TreeGrafter"/>
</dbReference>
<dbReference type="Pfam" id="PF16321">
    <property type="entry name" value="Ribosom_S30AE_C"/>
    <property type="match status" value="1"/>
</dbReference>
<evidence type="ECO:0000313" key="6">
    <source>
        <dbReference type="EMBL" id="MBB6145411.1"/>
    </source>
</evidence>
<dbReference type="InterPro" id="IPR003489">
    <property type="entry name" value="RHF/RaiA"/>
</dbReference>
<dbReference type="Gene3D" id="3.30.160.100">
    <property type="entry name" value="Ribosome hibernation promotion factor-like"/>
    <property type="match status" value="1"/>
</dbReference>
<organism evidence="6 7">
    <name type="scientific">Silvibacterium bohemicum</name>
    <dbReference type="NCBI Taxonomy" id="1577686"/>
    <lineage>
        <taxon>Bacteria</taxon>
        <taxon>Pseudomonadati</taxon>
        <taxon>Acidobacteriota</taxon>
        <taxon>Terriglobia</taxon>
        <taxon>Terriglobales</taxon>
        <taxon>Acidobacteriaceae</taxon>
        <taxon>Silvibacterium</taxon>
    </lineage>
</organism>
<feature type="compositionally biased region" description="Polar residues" evidence="4">
    <location>
        <begin position="132"/>
        <end position="141"/>
    </location>
</feature>
<dbReference type="RefSeq" id="WP_050061508.1">
    <property type="nucleotide sequence ID" value="NZ_JACHEK010000006.1"/>
</dbReference>
<evidence type="ECO:0000259" key="5">
    <source>
        <dbReference type="Pfam" id="PF16321"/>
    </source>
</evidence>
<sequence length="229" mass="25488">MQVEYTGRQVTVTRALRTLAEEGVDRITKLFPRITSVHVVLSAEKYRQTAEVTIKTRLHTFVGISESPNMETALREALDKAETQAIKCKKKLEAKKRAPKEEKITAEAQLLRPRRRAAALPADGTEAAVNGNAHSNGTAKSNGHKANGKGRSTPVIPVTVHSFPSKTPIPEPHIVRSTDSVALRPMTLEEAVKEAEFRDREVFVFRDARGNVKVLHRKRDGKMELIEEP</sequence>
<dbReference type="Pfam" id="PF02482">
    <property type="entry name" value="Ribosomal_S30AE"/>
    <property type="match status" value="1"/>
</dbReference>
<keyword evidence="1" id="KW-0810">Translation regulation</keyword>
<evidence type="ECO:0000313" key="7">
    <source>
        <dbReference type="Proteomes" id="UP000538666"/>
    </source>
</evidence>
<dbReference type="InterPro" id="IPR032528">
    <property type="entry name" value="Ribosom_S30AE_C"/>
</dbReference>
<comment type="subunit">
    <text evidence="2">Associates exclusively with 100S ribosomes, which are dimers of 70S ribosomes.</text>
</comment>
<comment type="caution">
    <text evidence="6">The sequence shown here is derived from an EMBL/GenBank/DDBJ whole genome shotgun (WGS) entry which is preliminary data.</text>
</comment>
<proteinExistence type="predicted"/>
<feature type="domain" description="Sigma 54 modulation/S30EA ribosomal protein C-terminal" evidence="5">
    <location>
        <begin position="171"/>
        <end position="222"/>
    </location>
</feature>
<feature type="region of interest" description="Disordered" evidence="4">
    <location>
        <begin position="127"/>
        <end position="151"/>
    </location>
</feature>
<dbReference type="EMBL" id="JACHEK010000006">
    <property type="protein sequence ID" value="MBB6145411.1"/>
    <property type="molecule type" value="Genomic_DNA"/>
</dbReference>
<evidence type="ECO:0000256" key="2">
    <source>
        <dbReference type="ARBA" id="ARBA00038695"/>
    </source>
</evidence>
<accession>A0A841K2M5</accession>
<reference evidence="6 7" key="1">
    <citation type="submission" date="2020-08" db="EMBL/GenBank/DDBJ databases">
        <title>Genomic Encyclopedia of Type Strains, Phase IV (KMG-IV): sequencing the most valuable type-strain genomes for metagenomic binning, comparative biology and taxonomic classification.</title>
        <authorList>
            <person name="Goeker M."/>
        </authorList>
    </citation>
    <scope>NUCLEOTIDE SEQUENCE [LARGE SCALE GENOMIC DNA]</scope>
    <source>
        <strain evidence="6 7">DSM 103733</strain>
    </source>
</reference>
<dbReference type="Proteomes" id="UP000538666">
    <property type="component" value="Unassembled WGS sequence"/>
</dbReference>
<name>A0A841K2M5_9BACT</name>
<evidence type="ECO:0000256" key="4">
    <source>
        <dbReference type="SAM" id="MobiDB-lite"/>
    </source>
</evidence>
<dbReference type="NCBIfam" id="TIGR00741">
    <property type="entry name" value="yfiA"/>
    <property type="match status" value="1"/>
</dbReference>
<dbReference type="InterPro" id="IPR038416">
    <property type="entry name" value="Ribosom_S30AE_C_sf"/>
</dbReference>
<gene>
    <name evidence="6" type="ORF">HNQ77_003369</name>
</gene>
<evidence type="ECO:0000256" key="3">
    <source>
        <dbReference type="ARBA" id="ARBA00041148"/>
    </source>
</evidence>
<dbReference type="SUPFAM" id="SSF69754">
    <property type="entry name" value="Ribosome binding protein Y (YfiA homologue)"/>
    <property type="match status" value="1"/>
</dbReference>
<protein>
    <recommendedName>
        <fullName evidence="3">Ribosome hibernation promoting factor</fullName>
    </recommendedName>
</protein>
<dbReference type="GO" id="GO:0045900">
    <property type="term" value="P:negative regulation of translational elongation"/>
    <property type="evidence" value="ECO:0007669"/>
    <property type="project" value="TreeGrafter"/>
</dbReference>
<dbReference type="InterPro" id="IPR050574">
    <property type="entry name" value="HPF/YfiA_ribosome-assoc"/>
</dbReference>
<dbReference type="PANTHER" id="PTHR33231">
    <property type="entry name" value="30S RIBOSOMAL PROTEIN"/>
    <property type="match status" value="1"/>
</dbReference>